<dbReference type="OrthoDB" id="6340174at2759"/>
<feature type="signal peptide" evidence="2">
    <location>
        <begin position="1"/>
        <end position="19"/>
    </location>
</feature>
<reference evidence="3" key="3">
    <citation type="submission" date="2015-04" db="EMBL/GenBank/DDBJ databases">
        <authorList>
            <consortium name="FlyBase"/>
        </authorList>
    </citation>
    <scope>NUCLEOTIDE SEQUENCE</scope>
    <source>
        <strain evidence="3">W501</strain>
    </source>
</reference>
<gene>
    <name evidence="3" type="primary">Dsim\GD11043</name>
    <name evidence="3" type="ORF">Dsimw501_GD11043</name>
</gene>
<feature type="chain" id="PRO_5005321278" evidence="2">
    <location>
        <begin position="20"/>
        <end position="226"/>
    </location>
</feature>
<dbReference type="PANTHER" id="PTHR21398:SF22">
    <property type="entry name" value="IP12060P-RELATED"/>
    <property type="match status" value="1"/>
</dbReference>
<dbReference type="PANTHER" id="PTHR21398">
    <property type="entry name" value="AGAP007094-PA"/>
    <property type="match status" value="1"/>
</dbReference>
<dbReference type="EMBL" id="CM002911">
    <property type="protein sequence ID" value="KMY93751.1"/>
    <property type="molecule type" value="Genomic_DNA"/>
</dbReference>
<organism evidence="3">
    <name type="scientific">Drosophila simulans</name>
    <name type="common">Fruit fly</name>
    <dbReference type="NCBI Taxonomy" id="7240"/>
    <lineage>
        <taxon>Eukaryota</taxon>
        <taxon>Metazoa</taxon>
        <taxon>Ecdysozoa</taxon>
        <taxon>Arthropoda</taxon>
        <taxon>Hexapoda</taxon>
        <taxon>Insecta</taxon>
        <taxon>Pterygota</taxon>
        <taxon>Neoptera</taxon>
        <taxon>Endopterygota</taxon>
        <taxon>Diptera</taxon>
        <taxon>Brachycera</taxon>
        <taxon>Muscomorpha</taxon>
        <taxon>Ephydroidea</taxon>
        <taxon>Drosophilidae</taxon>
        <taxon>Drosophila</taxon>
        <taxon>Sophophora</taxon>
    </lineage>
</organism>
<evidence type="ECO:0000256" key="1">
    <source>
        <dbReference type="SAM" id="MobiDB-lite"/>
    </source>
</evidence>
<feature type="compositionally biased region" description="Low complexity" evidence="1">
    <location>
        <begin position="87"/>
        <end position="97"/>
    </location>
</feature>
<dbReference type="SMART" id="SM00718">
    <property type="entry name" value="DM4_12"/>
    <property type="match status" value="1"/>
</dbReference>
<dbReference type="Bgee" id="FBgn0182803">
    <property type="expression patterns" value="Expressed in male reproductive system and 1 other cell type or tissue"/>
</dbReference>
<dbReference type="Pfam" id="PF07841">
    <property type="entry name" value="DM4_12"/>
    <property type="match status" value="1"/>
</dbReference>
<keyword evidence="2" id="KW-0732">Signal</keyword>
<dbReference type="AlphaFoldDB" id="A0A0J9RCR1"/>
<evidence type="ECO:0000256" key="2">
    <source>
        <dbReference type="SAM" id="SignalP"/>
    </source>
</evidence>
<evidence type="ECO:0000313" key="3">
    <source>
        <dbReference type="EMBL" id="KMY93751.1"/>
    </source>
</evidence>
<dbReference type="Proteomes" id="UP000035880">
    <property type="component" value="Chromosome 2R"/>
</dbReference>
<reference evidence="3" key="1">
    <citation type="journal article" date="2013" name="Genome Res.">
        <title>A second-generation assembly of the Drosophila simulans genome provides new insights into patterns of lineage-specific divergence.</title>
        <authorList>
            <person name="Hu T.T."/>
            <person name="Eisen M.B."/>
            <person name="Thornton K.R."/>
            <person name="Andolfatto P."/>
        </authorList>
    </citation>
    <scope>NUCLEOTIDE SEQUENCE [LARGE SCALE GENOMIC DNA]</scope>
    <source>
        <strain evidence="3">W501</strain>
    </source>
</reference>
<sequence>MNSLTLSCLVFLRLIFVESTLIFQTNSEFGIFMAISVPLTLKNRNVFLSYNYEFNYYQPEHIYKYPPILMGDNWEDSYLTYNTTGGDDSSSSSSRSFRSVDDNSSTKKRTLPIMSRTNFYIMLKDKLERSGYPAESCLLRLICETNSSTLGQVNGLLGSIVHILFTPSSSNDENLDKDYYQAEWDGLRHGDCSSYASQCEENVLDLISRPLHDVLREALDRRNGRP</sequence>
<protein>
    <submittedName>
        <fullName evidence="3">Uncharacterized protein</fullName>
    </submittedName>
</protein>
<dbReference type="KEGG" id="dsi:Dsimw501_GD11043"/>
<proteinExistence type="predicted"/>
<reference evidence="3" key="2">
    <citation type="submission" date="2014-06" db="EMBL/GenBank/DDBJ databases">
        <authorList>
            <person name="Hu T."/>
            <person name="Eisen M.B."/>
            <person name="Thornton K.R."/>
            <person name="Andolfatto P."/>
        </authorList>
    </citation>
    <scope>NUCLEOTIDE SEQUENCE</scope>
    <source>
        <strain evidence="3">W501</strain>
    </source>
</reference>
<name>A0A0J9RCR1_DROSI</name>
<accession>A0A0J9RCR1</accession>
<feature type="region of interest" description="Disordered" evidence="1">
    <location>
        <begin position="84"/>
        <end position="105"/>
    </location>
</feature>
<dbReference type="InterPro" id="IPR006631">
    <property type="entry name" value="DM4_12"/>
</dbReference>